<accession>A0A8K0GFJ6</accession>
<organism evidence="2 3">
    <name type="scientific">Ignelater luminosus</name>
    <name type="common">Cucubano</name>
    <name type="synonym">Pyrophorus luminosus</name>
    <dbReference type="NCBI Taxonomy" id="2038154"/>
    <lineage>
        <taxon>Eukaryota</taxon>
        <taxon>Metazoa</taxon>
        <taxon>Ecdysozoa</taxon>
        <taxon>Arthropoda</taxon>
        <taxon>Hexapoda</taxon>
        <taxon>Insecta</taxon>
        <taxon>Pterygota</taxon>
        <taxon>Neoptera</taxon>
        <taxon>Endopterygota</taxon>
        <taxon>Coleoptera</taxon>
        <taxon>Polyphaga</taxon>
        <taxon>Elateriformia</taxon>
        <taxon>Elateroidea</taxon>
        <taxon>Elateridae</taxon>
        <taxon>Agrypninae</taxon>
        <taxon>Pyrophorini</taxon>
        <taxon>Ignelater</taxon>
    </lineage>
</organism>
<dbReference type="EMBL" id="VTPC01002522">
    <property type="protein sequence ID" value="KAF2899922.1"/>
    <property type="molecule type" value="Genomic_DNA"/>
</dbReference>
<protein>
    <submittedName>
        <fullName evidence="2">Uncharacterized protein</fullName>
    </submittedName>
</protein>
<name>A0A8K0GFJ6_IGNLU</name>
<comment type="caution">
    <text evidence="2">The sequence shown here is derived from an EMBL/GenBank/DDBJ whole genome shotgun (WGS) entry which is preliminary data.</text>
</comment>
<feature type="non-terminal residue" evidence="2">
    <location>
        <position position="1"/>
    </location>
</feature>
<evidence type="ECO:0000256" key="1">
    <source>
        <dbReference type="SAM" id="MobiDB-lite"/>
    </source>
</evidence>
<feature type="compositionally biased region" description="Polar residues" evidence="1">
    <location>
        <begin position="117"/>
        <end position="141"/>
    </location>
</feature>
<proteinExistence type="predicted"/>
<keyword evidence="3" id="KW-1185">Reference proteome</keyword>
<gene>
    <name evidence="2" type="ORF">ILUMI_06261</name>
</gene>
<dbReference type="OrthoDB" id="2439318at2759"/>
<evidence type="ECO:0000313" key="3">
    <source>
        <dbReference type="Proteomes" id="UP000801492"/>
    </source>
</evidence>
<dbReference type="Proteomes" id="UP000801492">
    <property type="component" value="Unassembled WGS sequence"/>
</dbReference>
<sequence length="308" mass="34293">KPEATSLARMTSFNKATVKVFQDKLEHVISHYSFTPAQIFNLDETGVTTLQKVQKIVGKKGAHQIGQVTSRERGELVTHVGIICVSGSAIPSEDSYRSLSARTETGTIAVDVDEHLSSGNTNEHPSFSSSKSSDNQITTTPRAGKTEKETFVTPEAIEPFPKAPARKEENKRGRKRGRCMIATDSPENLLLEEKKKTVKENKIFAKKKQQAKRRCFQEESADDENEEIVYNDHSSDDSLCFESDEEKSTIDVFRGGYIIVNVYGKSSGRKYVAIVDDNRFCFTNEPPATVPFQNVVAVLPKPIKDSRT</sequence>
<reference evidence="2" key="1">
    <citation type="submission" date="2019-08" db="EMBL/GenBank/DDBJ databases">
        <title>The genome of the North American firefly Photinus pyralis.</title>
        <authorList>
            <consortium name="Photinus pyralis genome working group"/>
            <person name="Fallon T.R."/>
            <person name="Sander Lower S.E."/>
            <person name="Weng J.-K."/>
        </authorList>
    </citation>
    <scope>NUCLEOTIDE SEQUENCE</scope>
    <source>
        <strain evidence="2">TRF0915ILg1</strain>
        <tissue evidence="2">Whole body</tissue>
    </source>
</reference>
<evidence type="ECO:0000313" key="2">
    <source>
        <dbReference type="EMBL" id="KAF2899922.1"/>
    </source>
</evidence>
<dbReference type="AlphaFoldDB" id="A0A8K0GFJ6"/>
<feature type="region of interest" description="Disordered" evidence="1">
    <location>
        <begin position="112"/>
        <end position="176"/>
    </location>
</feature>
<feature type="non-terminal residue" evidence="2">
    <location>
        <position position="308"/>
    </location>
</feature>